<dbReference type="Proteomes" id="UP001208690">
    <property type="component" value="Unassembled WGS sequence"/>
</dbReference>
<protein>
    <submittedName>
        <fullName evidence="1">MipA/OmpV family protein</fullName>
    </submittedName>
</protein>
<accession>A0ABT3BI80</accession>
<dbReference type="Pfam" id="PF06629">
    <property type="entry name" value="MipA"/>
    <property type="match status" value="1"/>
</dbReference>
<dbReference type="EMBL" id="JALIEB010000012">
    <property type="protein sequence ID" value="MCV3273084.1"/>
    <property type="molecule type" value="Genomic_DNA"/>
</dbReference>
<sequence>MSAQDALTSSFAAYDAGSGFERMGIELQASFELTSRTALFLGVEHSQLLSDAKDSPISFEDSQTEISTGVLFRF</sequence>
<keyword evidence="2" id="KW-1185">Reference proteome</keyword>
<reference evidence="1 2" key="1">
    <citation type="submission" date="2022-04" db="EMBL/GenBank/DDBJ databases">
        <title>Roseobacter sp. WL0113 is a bacterium isolated from neritic sediment.</title>
        <authorList>
            <person name="Wang L."/>
            <person name="He W."/>
            <person name="Zhang D.-F."/>
        </authorList>
    </citation>
    <scope>NUCLEOTIDE SEQUENCE [LARGE SCALE GENOMIC DNA]</scope>
    <source>
        <strain evidence="1 2">WL0113</strain>
    </source>
</reference>
<evidence type="ECO:0000313" key="1">
    <source>
        <dbReference type="EMBL" id="MCV3273084.1"/>
    </source>
</evidence>
<evidence type="ECO:0000313" key="2">
    <source>
        <dbReference type="Proteomes" id="UP001208690"/>
    </source>
</evidence>
<name>A0ABT3BI80_9RHOB</name>
<proteinExistence type="predicted"/>
<dbReference type="InterPro" id="IPR010583">
    <property type="entry name" value="MipA"/>
</dbReference>
<comment type="caution">
    <text evidence="1">The sequence shown here is derived from an EMBL/GenBank/DDBJ whole genome shotgun (WGS) entry which is preliminary data.</text>
</comment>
<organism evidence="1 2">
    <name type="scientific">Roseobacter sinensis</name>
    <dbReference type="NCBI Taxonomy" id="2931391"/>
    <lineage>
        <taxon>Bacteria</taxon>
        <taxon>Pseudomonadati</taxon>
        <taxon>Pseudomonadota</taxon>
        <taxon>Alphaproteobacteria</taxon>
        <taxon>Rhodobacterales</taxon>
        <taxon>Roseobacteraceae</taxon>
        <taxon>Roseobacter</taxon>
    </lineage>
</organism>
<gene>
    <name evidence="1" type="ORF">MUB52_16760</name>
</gene>